<dbReference type="GO" id="GO:0008270">
    <property type="term" value="F:zinc ion binding"/>
    <property type="evidence" value="ECO:0007669"/>
    <property type="project" value="UniProtKB-KW"/>
</dbReference>
<name>A0A8J7KT95_9FIRM</name>
<dbReference type="SUPFAM" id="SSF48452">
    <property type="entry name" value="TPR-like"/>
    <property type="match status" value="1"/>
</dbReference>
<dbReference type="AlphaFoldDB" id="A0A8J7KT95"/>
<dbReference type="Pfam" id="PF01436">
    <property type="entry name" value="NHL"/>
    <property type="match status" value="1"/>
</dbReference>
<dbReference type="RefSeq" id="WP_197661362.1">
    <property type="nucleotide sequence ID" value="NZ_JAEAGR010000009.1"/>
</dbReference>
<dbReference type="InterPro" id="IPR019734">
    <property type="entry name" value="TPR_rpt"/>
</dbReference>
<keyword evidence="3" id="KW-0732">Signal</keyword>
<reference evidence="4" key="1">
    <citation type="submission" date="2020-12" db="EMBL/GenBank/DDBJ databases">
        <title>M. sibirica DSM 26468T genome.</title>
        <authorList>
            <person name="Thieme N."/>
            <person name="Rettenmaier R."/>
            <person name="Zverlov V."/>
            <person name="Liebl W."/>
        </authorList>
    </citation>
    <scope>NUCLEOTIDE SEQUENCE</scope>
    <source>
        <strain evidence="4">DSM 26468</strain>
    </source>
</reference>
<evidence type="ECO:0000256" key="1">
    <source>
        <dbReference type="ARBA" id="ARBA00022737"/>
    </source>
</evidence>
<dbReference type="PANTHER" id="PTHR24104:SF25">
    <property type="entry name" value="PROTEIN LIN-41"/>
    <property type="match status" value="1"/>
</dbReference>
<sequence>MKRKSKVLAGLLLLITALTPVVSVSADASFYTYNYDVYDVELPSPDAYTAQDLLLGTYLGIGDFRNPKGLFVRGETIYVVDTGNNRIVVADKNFNLIDEITSVNLDGEESTFLNPQDIFVAENGDLYICDTDNNRVLHTDKNKNVIKVYTKPNDENFSADQTFIPLKAVADNTGRLYLLAGNVNKGFLEFDKDGGFTGYVGANKVKASFFQVIQKRLMTKEQRARMILFVPTEYSNLAIDQENFLYATTTTFTPGDLANNPDRVNPIRKINSLGDDVLVKNGYYHPIGDMQWGSGGDIVGPSRLEDITALDNDTYFALDRVRGRIFGYDFQGNMLYAFGGVGNKMGYFQYPVAIDHMGTDLLVLDNRAGSVTRFTLTEYGRLINDGLADYKVGRYEESAESFRKVLELNGNYDLAYIGIGRALLRQGEYDEAMKYFKSKRDWDSYSKAFQQYRKQWVEANIEYLIAGFFVIILLPKVVKGVRKLTKGGAQK</sequence>
<proteinExistence type="predicted"/>
<dbReference type="EMBL" id="JAEAGR010000009">
    <property type="protein sequence ID" value="MBH1941136.1"/>
    <property type="molecule type" value="Genomic_DNA"/>
</dbReference>
<dbReference type="Pfam" id="PF13432">
    <property type="entry name" value="TPR_16"/>
    <property type="match status" value="1"/>
</dbReference>
<evidence type="ECO:0000313" key="5">
    <source>
        <dbReference type="Proteomes" id="UP000623269"/>
    </source>
</evidence>
<dbReference type="Gene3D" id="1.25.40.10">
    <property type="entry name" value="Tetratricopeptide repeat domain"/>
    <property type="match status" value="1"/>
</dbReference>
<dbReference type="InterPro" id="IPR050952">
    <property type="entry name" value="TRIM-NHL_E3_ligases"/>
</dbReference>
<protein>
    <recommendedName>
        <fullName evidence="6">NHL repeat-containing protein</fullName>
    </recommendedName>
</protein>
<dbReference type="InterPro" id="IPR011990">
    <property type="entry name" value="TPR-like_helical_dom_sf"/>
</dbReference>
<dbReference type="SMART" id="SM00028">
    <property type="entry name" value="TPR"/>
    <property type="match status" value="2"/>
</dbReference>
<dbReference type="PROSITE" id="PS50005">
    <property type="entry name" value="TPR"/>
    <property type="match status" value="1"/>
</dbReference>
<evidence type="ECO:0000313" key="4">
    <source>
        <dbReference type="EMBL" id="MBH1941136.1"/>
    </source>
</evidence>
<evidence type="ECO:0008006" key="6">
    <source>
        <dbReference type="Google" id="ProtNLM"/>
    </source>
</evidence>
<evidence type="ECO:0000256" key="3">
    <source>
        <dbReference type="SAM" id="SignalP"/>
    </source>
</evidence>
<dbReference type="PANTHER" id="PTHR24104">
    <property type="entry name" value="E3 UBIQUITIN-PROTEIN LIGASE NHLRC1-RELATED"/>
    <property type="match status" value="1"/>
</dbReference>
<keyword evidence="5" id="KW-1185">Reference proteome</keyword>
<dbReference type="InterPro" id="IPR011042">
    <property type="entry name" value="6-blade_b-propeller_TolB-like"/>
</dbReference>
<comment type="caution">
    <text evidence="4">The sequence shown here is derived from an EMBL/GenBank/DDBJ whole genome shotgun (WGS) entry which is preliminary data.</text>
</comment>
<feature type="chain" id="PRO_5039093008" description="NHL repeat-containing protein" evidence="3">
    <location>
        <begin position="27"/>
        <end position="491"/>
    </location>
</feature>
<dbReference type="Proteomes" id="UP000623269">
    <property type="component" value="Unassembled WGS sequence"/>
</dbReference>
<keyword evidence="1" id="KW-0677">Repeat</keyword>
<keyword evidence="2" id="KW-0802">TPR repeat</keyword>
<feature type="repeat" description="TPR" evidence="2">
    <location>
        <begin position="413"/>
        <end position="446"/>
    </location>
</feature>
<dbReference type="InterPro" id="IPR001258">
    <property type="entry name" value="NHL_repeat"/>
</dbReference>
<evidence type="ECO:0000256" key="2">
    <source>
        <dbReference type="PROSITE-ProRule" id="PRU00339"/>
    </source>
</evidence>
<feature type="signal peptide" evidence="3">
    <location>
        <begin position="1"/>
        <end position="26"/>
    </location>
</feature>
<accession>A0A8J7KT95</accession>
<organism evidence="4 5">
    <name type="scientific">Mobilitalea sibirica</name>
    <dbReference type="NCBI Taxonomy" id="1462919"/>
    <lineage>
        <taxon>Bacteria</taxon>
        <taxon>Bacillati</taxon>
        <taxon>Bacillota</taxon>
        <taxon>Clostridia</taxon>
        <taxon>Lachnospirales</taxon>
        <taxon>Lachnospiraceae</taxon>
        <taxon>Mobilitalea</taxon>
    </lineage>
</organism>
<dbReference type="SUPFAM" id="SSF101898">
    <property type="entry name" value="NHL repeat"/>
    <property type="match status" value="1"/>
</dbReference>
<dbReference type="Gene3D" id="2.120.10.30">
    <property type="entry name" value="TolB, C-terminal domain"/>
    <property type="match status" value="1"/>
</dbReference>
<gene>
    <name evidence="4" type="ORF">I5677_09560</name>
</gene>